<evidence type="ECO:0000313" key="5">
    <source>
        <dbReference type="Proteomes" id="UP001146793"/>
    </source>
</evidence>
<dbReference type="InterPro" id="IPR017904">
    <property type="entry name" value="ADF/Cofilin"/>
</dbReference>
<reference evidence="4" key="1">
    <citation type="submission" date="2022-08" db="EMBL/GenBank/DDBJ databases">
        <title>Novel sulphate-reducing endosymbionts in the free-living metamonad Anaeramoeba.</title>
        <authorList>
            <person name="Jerlstrom-Hultqvist J."/>
            <person name="Cepicka I."/>
            <person name="Gallot-Lavallee L."/>
            <person name="Salas-Leiva D."/>
            <person name="Curtis B.A."/>
            <person name="Zahonova K."/>
            <person name="Pipaliya S."/>
            <person name="Dacks J."/>
            <person name="Roger A.J."/>
        </authorList>
    </citation>
    <scope>NUCLEOTIDE SEQUENCE</scope>
    <source>
        <strain evidence="4">Busselton2</strain>
    </source>
</reference>
<dbReference type="GO" id="GO:0015629">
    <property type="term" value="C:actin cytoskeleton"/>
    <property type="evidence" value="ECO:0007669"/>
    <property type="project" value="InterPro"/>
</dbReference>
<dbReference type="InterPro" id="IPR029006">
    <property type="entry name" value="ADF-H/Gelsolin-like_dom_sf"/>
</dbReference>
<feature type="domain" description="ADF-H" evidence="3">
    <location>
        <begin position="2"/>
        <end position="134"/>
    </location>
</feature>
<evidence type="ECO:0000313" key="4">
    <source>
        <dbReference type="EMBL" id="KAJ3423903.1"/>
    </source>
</evidence>
<dbReference type="GO" id="GO:0030042">
    <property type="term" value="P:actin filament depolymerization"/>
    <property type="evidence" value="ECO:0007669"/>
    <property type="project" value="InterPro"/>
</dbReference>
<dbReference type="GO" id="GO:0003779">
    <property type="term" value="F:actin binding"/>
    <property type="evidence" value="ECO:0007669"/>
    <property type="project" value="UniProtKB-KW"/>
</dbReference>
<gene>
    <name evidence="4" type="ORF">M0812_29534</name>
</gene>
<dbReference type="PROSITE" id="PS51263">
    <property type="entry name" value="ADF_H"/>
    <property type="match status" value="1"/>
</dbReference>
<proteinExistence type="inferred from homology"/>
<evidence type="ECO:0000259" key="3">
    <source>
        <dbReference type="PROSITE" id="PS51263"/>
    </source>
</evidence>
<sequence>MTGILPTSECIEQFQEFKFSKEDRFIIYKMDEKLSKIEVEKRGTKKESFEEFYSQLPQDDCRYICYHFDFDVEGQRRSKLLFIGWVPSTAKLKNKMVYATTLLSFKYMLRGIGVSLQINNTTDLTEELILEVIMSKVRK</sequence>
<evidence type="ECO:0000256" key="2">
    <source>
        <dbReference type="ARBA" id="ARBA00023203"/>
    </source>
</evidence>
<protein>
    <submittedName>
        <fullName evidence="4">Cofilin/actin-depolymerizing factor homolog-related</fullName>
    </submittedName>
</protein>
<dbReference type="InterPro" id="IPR002108">
    <property type="entry name" value="ADF-H"/>
</dbReference>
<dbReference type="SUPFAM" id="SSF55753">
    <property type="entry name" value="Actin depolymerizing proteins"/>
    <property type="match status" value="1"/>
</dbReference>
<organism evidence="4 5">
    <name type="scientific">Anaeramoeba flamelloides</name>
    <dbReference type="NCBI Taxonomy" id="1746091"/>
    <lineage>
        <taxon>Eukaryota</taxon>
        <taxon>Metamonada</taxon>
        <taxon>Anaeramoebidae</taxon>
        <taxon>Anaeramoeba</taxon>
    </lineage>
</organism>
<dbReference type="Proteomes" id="UP001146793">
    <property type="component" value="Unassembled WGS sequence"/>
</dbReference>
<dbReference type="PANTHER" id="PTHR11913">
    <property type="entry name" value="COFILIN-RELATED"/>
    <property type="match status" value="1"/>
</dbReference>
<dbReference type="CDD" id="cd11286">
    <property type="entry name" value="ADF_cofilin_like"/>
    <property type="match status" value="1"/>
</dbReference>
<dbReference type="SMART" id="SM00102">
    <property type="entry name" value="ADF"/>
    <property type="match status" value="1"/>
</dbReference>
<comment type="caution">
    <text evidence="4">The sequence shown here is derived from an EMBL/GenBank/DDBJ whole genome shotgun (WGS) entry which is preliminary data.</text>
</comment>
<dbReference type="Pfam" id="PF00241">
    <property type="entry name" value="Cofilin_ADF"/>
    <property type="match status" value="1"/>
</dbReference>
<evidence type="ECO:0000256" key="1">
    <source>
        <dbReference type="ARBA" id="ARBA00006844"/>
    </source>
</evidence>
<dbReference type="PRINTS" id="PR00006">
    <property type="entry name" value="COFILIN"/>
</dbReference>
<keyword evidence="2" id="KW-0009">Actin-binding</keyword>
<dbReference type="EMBL" id="JANTQA010000075">
    <property type="protein sequence ID" value="KAJ3423903.1"/>
    <property type="molecule type" value="Genomic_DNA"/>
</dbReference>
<comment type="similarity">
    <text evidence="1">Belongs to the actin-binding proteins ADF family.</text>
</comment>
<accession>A0AAV7Y8T6</accession>
<name>A0AAV7Y8T6_9EUKA</name>
<dbReference type="Gene3D" id="3.40.20.10">
    <property type="entry name" value="Severin"/>
    <property type="match status" value="1"/>
</dbReference>
<dbReference type="AlphaFoldDB" id="A0AAV7Y8T6"/>